<dbReference type="PANTHER" id="PTHR33112:SF10">
    <property type="entry name" value="TOL"/>
    <property type="match status" value="1"/>
</dbReference>
<dbReference type="InterPro" id="IPR010730">
    <property type="entry name" value="HET"/>
</dbReference>
<dbReference type="InParanoid" id="A0A136IL38"/>
<organism evidence="2 3">
    <name type="scientific">Microdochium bolleyi</name>
    <dbReference type="NCBI Taxonomy" id="196109"/>
    <lineage>
        <taxon>Eukaryota</taxon>
        <taxon>Fungi</taxon>
        <taxon>Dikarya</taxon>
        <taxon>Ascomycota</taxon>
        <taxon>Pezizomycotina</taxon>
        <taxon>Sordariomycetes</taxon>
        <taxon>Xylariomycetidae</taxon>
        <taxon>Xylariales</taxon>
        <taxon>Microdochiaceae</taxon>
        <taxon>Microdochium</taxon>
    </lineage>
</organism>
<keyword evidence="3" id="KW-1185">Reference proteome</keyword>
<dbReference type="Pfam" id="PF06985">
    <property type="entry name" value="HET"/>
    <property type="match status" value="1"/>
</dbReference>
<sequence length="237" mass="27230">GIKVATLSQSFQDAIKIALEIGVRFIWIDSLCIIQDCPQDWLEQSVQMQHIYGQSFCNIAATVSADGGGGCFRTRRTEALRPVKLRWEEYKGKPSVHERYLTDAGLWWDRFEREPLNRRAWVLQERMLAPRLLHYDHDQVVWECNELTATERFPRGLGRLIGASNATSILRAPLEPNLRVDQEHAVAGRALAEIWRPVVRLYTTLAITRWTDRLIALAGVGQRIQDRLGWDYVAGMF</sequence>
<reference evidence="3" key="1">
    <citation type="submission" date="2016-02" db="EMBL/GenBank/DDBJ databases">
        <title>Draft genome sequence of Microdochium bolleyi, a fungal endophyte of beachgrass.</title>
        <authorList>
            <consortium name="DOE Joint Genome Institute"/>
            <person name="David A.S."/>
            <person name="May G."/>
            <person name="Haridas S."/>
            <person name="Lim J."/>
            <person name="Wang M."/>
            <person name="Labutti K."/>
            <person name="Lipzen A."/>
            <person name="Barry K."/>
            <person name="Grigoriev I.V."/>
        </authorList>
    </citation>
    <scope>NUCLEOTIDE SEQUENCE [LARGE SCALE GENOMIC DNA]</scope>
    <source>
        <strain evidence="3">J235TASD1</strain>
    </source>
</reference>
<dbReference type="OrthoDB" id="5125733at2759"/>
<dbReference type="EMBL" id="KQ964276">
    <property type="protein sequence ID" value="KXJ85676.1"/>
    <property type="molecule type" value="Genomic_DNA"/>
</dbReference>
<dbReference type="Proteomes" id="UP000070501">
    <property type="component" value="Unassembled WGS sequence"/>
</dbReference>
<dbReference type="STRING" id="196109.A0A136IL38"/>
<feature type="domain" description="Heterokaryon incompatibility" evidence="1">
    <location>
        <begin position="5"/>
        <end position="125"/>
    </location>
</feature>
<dbReference type="PANTHER" id="PTHR33112">
    <property type="entry name" value="DOMAIN PROTEIN, PUTATIVE-RELATED"/>
    <property type="match status" value="1"/>
</dbReference>
<protein>
    <submittedName>
        <fullName evidence="2">Heterokaryon incompatibility protein-domain-containing protein</fullName>
    </submittedName>
</protein>
<evidence type="ECO:0000259" key="1">
    <source>
        <dbReference type="Pfam" id="PF06985"/>
    </source>
</evidence>
<feature type="non-terminal residue" evidence="2">
    <location>
        <position position="1"/>
    </location>
</feature>
<evidence type="ECO:0000313" key="3">
    <source>
        <dbReference type="Proteomes" id="UP000070501"/>
    </source>
</evidence>
<name>A0A136IL38_9PEZI</name>
<feature type="non-terminal residue" evidence="2">
    <location>
        <position position="237"/>
    </location>
</feature>
<evidence type="ECO:0000313" key="2">
    <source>
        <dbReference type="EMBL" id="KXJ85676.1"/>
    </source>
</evidence>
<gene>
    <name evidence="2" type="ORF">Micbo1qcDRAFT_112308</name>
</gene>
<proteinExistence type="predicted"/>
<dbReference type="AlphaFoldDB" id="A0A136IL38"/>
<accession>A0A136IL38</accession>